<dbReference type="Pfam" id="PF00535">
    <property type="entry name" value="Glycos_transf_2"/>
    <property type="match status" value="1"/>
</dbReference>
<feature type="domain" description="Glycosyltransferase 2-like" evidence="5">
    <location>
        <begin position="85"/>
        <end position="197"/>
    </location>
</feature>
<keyword evidence="4 6" id="KW-0808">Transferase</keyword>
<dbReference type="AlphaFoldDB" id="A0A1I3BSX9"/>
<evidence type="ECO:0000256" key="4">
    <source>
        <dbReference type="ARBA" id="ARBA00022679"/>
    </source>
</evidence>
<evidence type="ECO:0000313" key="7">
    <source>
        <dbReference type="Proteomes" id="UP000198649"/>
    </source>
</evidence>
<keyword evidence="3" id="KW-0328">Glycosyltransferase</keyword>
<reference evidence="6 7" key="1">
    <citation type="submission" date="2016-10" db="EMBL/GenBank/DDBJ databases">
        <authorList>
            <person name="de Groot N.N."/>
        </authorList>
    </citation>
    <scope>NUCLEOTIDE SEQUENCE [LARGE SCALE GENOMIC DNA]</scope>
    <source>
        <strain evidence="6 7">CGMCC 1.11156</strain>
    </source>
</reference>
<dbReference type="Gene3D" id="3.90.550.10">
    <property type="entry name" value="Spore Coat Polysaccharide Biosynthesis Protein SpsA, Chain A"/>
    <property type="match status" value="1"/>
</dbReference>
<evidence type="ECO:0000256" key="3">
    <source>
        <dbReference type="ARBA" id="ARBA00022676"/>
    </source>
</evidence>
<dbReference type="RefSeq" id="WP_091109828.1">
    <property type="nucleotide sequence ID" value="NZ_BKAF01000001.1"/>
</dbReference>
<proteinExistence type="inferred from homology"/>
<evidence type="ECO:0000313" key="6">
    <source>
        <dbReference type="EMBL" id="SFH65280.1"/>
    </source>
</evidence>
<evidence type="ECO:0000256" key="2">
    <source>
        <dbReference type="ARBA" id="ARBA00006739"/>
    </source>
</evidence>
<comment type="pathway">
    <text evidence="1">Cell wall biogenesis; cell wall polysaccharide biosynthesis.</text>
</comment>
<dbReference type="GO" id="GO:0016757">
    <property type="term" value="F:glycosyltransferase activity"/>
    <property type="evidence" value="ECO:0007669"/>
    <property type="project" value="UniProtKB-KW"/>
</dbReference>
<name>A0A1I3BSX9_9ACTN</name>
<dbReference type="PANTHER" id="PTHR43179:SF12">
    <property type="entry name" value="GALACTOFURANOSYLTRANSFERASE GLFT2"/>
    <property type="match status" value="1"/>
</dbReference>
<dbReference type="InterPro" id="IPR001173">
    <property type="entry name" value="Glyco_trans_2-like"/>
</dbReference>
<comment type="similarity">
    <text evidence="2">Belongs to the glycosyltransferase 2 family.</text>
</comment>
<dbReference type="STRING" id="1005945.SAMN05216561_101307"/>
<dbReference type="NCBIfam" id="TIGR03965">
    <property type="entry name" value="mycofact_glyco"/>
    <property type="match status" value="1"/>
</dbReference>
<protein>
    <submittedName>
        <fullName evidence="6">Mycofactocin system glycosyltransferase</fullName>
    </submittedName>
</protein>
<sequence length="475" mass="49885">MTLPADFGVALSSTVHVCDGGRSLVGGGRVLRLSSSAAEVVATFPSAVGGGQVAQQVARRLLDAGVADPWWADPPPRDDDVGDVTVVVPTRDRAGAVAGLIASLPPGLPVVVVDDGSTDPGSLAAVAAEHGARLVRHPRNLGPAAARNSGLRAVRTAYVVFCDSDVRPDPGWLGALRRHLDDPAVALVGPRVLGLQGLGQGAGSWVERYEQDRSSLDLGPTPAAVRVHGAVAYLPSACLLARVADLGTGFDEAMRSGEDVDLVWRLLGEGKGVRYEPAAVVRHDHRTRPRAWLARKAFYGTSAAPLAARHPGAVAPVVITPWTVVWSVALLAQRRWSAPVAVLALAGTTASLARRLEDSERPARAAAVLALEGAVASTWQVGAGLTRHYWPLGLVWALRSGRGRRAVLVAAAAEGLADRRRVRSGLGVVPYVLVHRLDDLAYGSGVWWGALRARSPRALLPVLRRGRRRTAGSAV</sequence>
<dbReference type="SUPFAM" id="SSF53448">
    <property type="entry name" value="Nucleotide-diphospho-sugar transferases"/>
    <property type="match status" value="1"/>
</dbReference>
<organism evidence="6 7">
    <name type="scientific">Nocardioides psychrotolerans</name>
    <dbReference type="NCBI Taxonomy" id="1005945"/>
    <lineage>
        <taxon>Bacteria</taxon>
        <taxon>Bacillati</taxon>
        <taxon>Actinomycetota</taxon>
        <taxon>Actinomycetes</taxon>
        <taxon>Propionibacteriales</taxon>
        <taxon>Nocardioidaceae</taxon>
        <taxon>Nocardioides</taxon>
    </lineage>
</organism>
<dbReference type="InterPro" id="IPR029044">
    <property type="entry name" value="Nucleotide-diphossugar_trans"/>
</dbReference>
<dbReference type="InterPro" id="IPR023981">
    <property type="entry name" value="MftF"/>
</dbReference>
<dbReference type="EMBL" id="FOQG01000001">
    <property type="protein sequence ID" value="SFH65280.1"/>
    <property type="molecule type" value="Genomic_DNA"/>
</dbReference>
<dbReference type="PANTHER" id="PTHR43179">
    <property type="entry name" value="RHAMNOSYLTRANSFERASE WBBL"/>
    <property type="match status" value="1"/>
</dbReference>
<evidence type="ECO:0000259" key="5">
    <source>
        <dbReference type="Pfam" id="PF00535"/>
    </source>
</evidence>
<dbReference type="OrthoDB" id="5243838at2"/>
<evidence type="ECO:0000256" key="1">
    <source>
        <dbReference type="ARBA" id="ARBA00004776"/>
    </source>
</evidence>
<gene>
    <name evidence="6" type="ORF">SAMN05216561_101307</name>
</gene>
<accession>A0A1I3BSX9</accession>
<dbReference type="Proteomes" id="UP000198649">
    <property type="component" value="Unassembled WGS sequence"/>
</dbReference>
<keyword evidence="7" id="KW-1185">Reference proteome</keyword>